<name>A0ABR7N959_9FIRM</name>
<feature type="transmembrane region" description="Helical" evidence="1">
    <location>
        <begin position="6"/>
        <end position="31"/>
    </location>
</feature>
<proteinExistence type="predicted"/>
<dbReference type="Proteomes" id="UP000657421">
    <property type="component" value="Unassembled WGS sequence"/>
</dbReference>
<dbReference type="EMBL" id="JACRSZ010000004">
    <property type="protein sequence ID" value="MBC8572680.1"/>
    <property type="molecule type" value="Genomic_DNA"/>
</dbReference>
<feature type="transmembrane region" description="Helical" evidence="1">
    <location>
        <begin position="105"/>
        <end position="124"/>
    </location>
</feature>
<sequence length="162" mass="18582">MITFLVTLFAGITSLVIASCISILGIAYYIWQSLEFYWLFKICSYNNAWMAWIPILRYYALSEVTGDGMGQTRLYLINTDISTDVFRFWPILTLVVSRINGVGGILELLLTILCLGTSFTTVYSKFENRSPDEVKVLGYLSGWIPLIGVIKLTQYKHRQMFY</sequence>
<accession>A0ABR7N959</accession>
<dbReference type="RefSeq" id="WP_249307706.1">
    <property type="nucleotide sequence ID" value="NZ_JACRSZ010000004.1"/>
</dbReference>
<keyword evidence="1" id="KW-0812">Transmembrane</keyword>
<organism evidence="2 3">
    <name type="scientific">Jingyaoa shaoxingensis</name>
    <dbReference type="NCBI Taxonomy" id="2763671"/>
    <lineage>
        <taxon>Bacteria</taxon>
        <taxon>Bacillati</taxon>
        <taxon>Bacillota</taxon>
        <taxon>Clostridia</taxon>
        <taxon>Lachnospirales</taxon>
        <taxon>Lachnospiraceae</taxon>
        <taxon>Jingyaoa</taxon>
    </lineage>
</organism>
<evidence type="ECO:0000313" key="3">
    <source>
        <dbReference type="Proteomes" id="UP000657421"/>
    </source>
</evidence>
<comment type="caution">
    <text evidence="2">The sequence shown here is derived from an EMBL/GenBank/DDBJ whole genome shotgun (WGS) entry which is preliminary data.</text>
</comment>
<keyword evidence="1" id="KW-0472">Membrane</keyword>
<evidence type="ECO:0000313" key="2">
    <source>
        <dbReference type="EMBL" id="MBC8572680.1"/>
    </source>
</evidence>
<protein>
    <submittedName>
        <fullName evidence="2">Uncharacterized protein</fullName>
    </submittedName>
</protein>
<keyword evidence="1" id="KW-1133">Transmembrane helix</keyword>
<reference evidence="2 3" key="1">
    <citation type="submission" date="2020-08" db="EMBL/GenBank/DDBJ databases">
        <title>Genome public.</title>
        <authorList>
            <person name="Liu C."/>
            <person name="Sun Q."/>
        </authorList>
    </citation>
    <scope>NUCLEOTIDE SEQUENCE [LARGE SCALE GENOMIC DNA]</scope>
    <source>
        <strain evidence="2 3">NSJ-46</strain>
    </source>
</reference>
<evidence type="ECO:0000256" key="1">
    <source>
        <dbReference type="SAM" id="Phobius"/>
    </source>
</evidence>
<gene>
    <name evidence="2" type="ORF">H8716_06215</name>
</gene>
<feature type="transmembrane region" description="Helical" evidence="1">
    <location>
        <begin position="136"/>
        <end position="153"/>
    </location>
</feature>
<keyword evidence="3" id="KW-1185">Reference proteome</keyword>